<protein>
    <recommendedName>
        <fullName evidence="1">F-box domain-containing protein</fullName>
    </recommendedName>
</protein>
<dbReference type="SUPFAM" id="SSF81383">
    <property type="entry name" value="F-box domain"/>
    <property type="match status" value="1"/>
</dbReference>
<feature type="non-terminal residue" evidence="2">
    <location>
        <position position="1"/>
    </location>
</feature>
<accession>A0A8E2DE92</accession>
<feature type="domain" description="F-box" evidence="1">
    <location>
        <begin position="16"/>
        <end position="47"/>
    </location>
</feature>
<dbReference type="Proteomes" id="UP000250043">
    <property type="component" value="Unassembled WGS sequence"/>
</dbReference>
<dbReference type="CDD" id="cd09917">
    <property type="entry name" value="F-box_SF"/>
    <property type="match status" value="1"/>
</dbReference>
<reference evidence="2 3" key="1">
    <citation type="submission" date="2016-07" db="EMBL/GenBank/DDBJ databases">
        <title>Draft genome of the white-rot fungus Obba rivulosa 3A-2.</title>
        <authorList>
            <consortium name="DOE Joint Genome Institute"/>
            <person name="Miettinen O."/>
            <person name="Riley R."/>
            <person name="Acob R."/>
            <person name="Barry K."/>
            <person name="Cullen D."/>
            <person name="De Vries R."/>
            <person name="Hainaut M."/>
            <person name="Hatakka A."/>
            <person name="Henrissat B."/>
            <person name="Hilden K."/>
            <person name="Kuo R."/>
            <person name="Labutti K."/>
            <person name="Lipzen A."/>
            <person name="Makela M.R."/>
            <person name="Sandor L."/>
            <person name="Spatafora J.W."/>
            <person name="Grigoriev I.V."/>
            <person name="Hibbett D.S."/>
        </authorList>
    </citation>
    <scope>NUCLEOTIDE SEQUENCE [LARGE SCALE GENOMIC DNA]</scope>
    <source>
        <strain evidence="2 3">3A-2</strain>
    </source>
</reference>
<dbReference type="AlphaFoldDB" id="A0A8E2DE92"/>
<feature type="non-terminal residue" evidence="2">
    <location>
        <position position="56"/>
    </location>
</feature>
<proteinExistence type="predicted"/>
<sequence length="56" mass="6204">QSILSSMTTHSHLGVSSLPPELIDMIVEYLHDDCHALIACSLTSKAWVPSSRKHLF</sequence>
<dbReference type="InterPro" id="IPR036047">
    <property type="entry name" value="F-box-like_dom_sf"/>
</dbReference>
<evidence type="ECO:0000313" key="3">
    <source>
        <dbReference type="Proteomes" id="UP000250043"/>
    </source>
</evidence>
<dbReference type="EMBL" id="KV722656">
    <property type="protein sequence ID" value="OCH84580.1"/>
    <property type="molecule type" value="Genomic_DNA"/>
</dbReference>
<dbReference type="InterPro" id="IPR001810">
    <property type="entry name" value="F-box_dom"/>
</dbReference>
<keyword evidence="3" id="KW-1185">Reference proteome</keyword>
<gene>
    <name evidence="2" type="ORF">OBBRIDRAFT_696745</name>
</gene>
<name>A0A8E2DE92_9APHY</name>
<organism evidence="2 3">
    <name type="scientific">Obba rivulosa</name>
    <dbReference type="NCBI Taxonomy" id="1052685"/>
    <lineage>
        <taxon>Eukaryota</taxon>
        <taxon>Fungi</taxon>
        <taxon>Dikarya</taxon>
        <taxon>Basidiomycota</taxon>
        <taxon>Agaricomycotina</taxon>
        <taxon>Agaricomycetes</taxon>
        <taxon>Polyporales</taxon>
        <taxon>Gelatoporiaceae</taxon>
        <taxon>Obba</taxon>
    </lineage>
</organism>
<evidence type="ECO:0000313" key="2">
    <source>
        <dbReference type="EMBL" id="OCH84580.1"/>
    </source>
</evidence>
<dbReference type="OrthoDB" id="2921803at2759"/>
<evidence type="ECO:0000259" key="1">
    <source>
        <dbReference type="Pfam" id="PF00646"/>
    </source>
</evidence>
<dbReference type="Pfam" id="PF00646">
    <property type="entry name" value="F-box"/>
    <property type="match status" value="1"/>
</dbReference>